<keyword evidence="3" id="KW-1185">Reference proteome</keyword>
<evidence type="ECO:0000313" key="2">
    <source>
        <dbReference type="EMBL" id="CUR50943.1"/>
    </source>
</evidence>
<organism evidence="2 3">
    <name type="scientific">Nitrosotalea devaniterrae</name>
    <dbReference type="NCBI Taxonomy" id="1078905"/>
    <lineage>
        <taxon>Archaea</taxon>
        <taxon>Nitrososphaerota</taxon>
        <taxon>Nitrososphaeria</taxon>
        <taxon>Nitrosotaleales</taxon>
        <taxon>Nitrosotaleaceae</taxon>
        <taxon>Nitrosotalea</taxon>
    </lineage>
</organism>
<feature type="transmembrane region" description="Helical" evidence="1">
    <location>
        <begin position="39"/>
        <end position="63"/>
    </location>
</feature>
<gene>
    <name evidence="2" type="ORF">NDEV_0178</name>
</gene>
<feature type="transmembrane region" description="Helical" evidence="1">
    <location>
        <begin position="84"/>
        <end position="106"/>
    </location>
</feature>
<accession>A0A128A0R6</accession>
<keyword evidence="1" id="KW-0812">Transmembrane</keyword>
<dbReference type="AlphaFoldDB" id="A0A128A0R6"/>
<keyword evidence="1" id="KW-1133">Transmembrane helix</keyword>
<feature type="transmembrane region" description="Helical" evidence="1">
    <location>
        <begin position="118"/>
        <end position="140"/>
    </location>
</feature>
<name>A0A128A0R6_9ARCH</name>
<dbReference type="Proteomes" id="UP000196239">
    <property type="component" value="Chromosome 1"/>
</dbReference>
<dbReference type="KEGG" id="ndv:NDEV_0178"/>
<proteinExistence type="predicted"/>
<protein>
    <submittedName>
        <fullName evidence="2">Uncharacterized protein</fullName>
    </submittedName>
</protein>
<sequence length="150" mass="17105">MKQQYKEYLKLNKNILLGFLASIVVSAIVAQMFSSQQSYVNATITLGVDYLVYFSTFGTLFYFDNKKKYVLKTGEVDKASLRRDLIKVISSLGIGEVVYTICRWSLQYYLLTNSYQAYAASLISQSVSTVIYMVTVNLSVKFMRLYKDGP</sequence>
<dbReference type="EMBL" id="LN890280">
    <property type="protein sequence ID" value="CUR50943.1"/>
    <property type="molecule type" value="Genomic_DNA"/>
</dbReference>
<evidence type="ECO:0000256" key="1">
    <source>
        <dbReference type="SAM" id="Phobius"/>
    </source>
</evidence>
<feature type="transmembrane region" description="Helical" evidence="1">
    <location>
        <begin position="15"/>
        <end position="33"/>
    </location>
</feature>
<reference evidence="3" key="1">
    <citation type="submission" date="2015-10" db="EMBL/GenBank/DDBJ databases">
        <authorList>
            <person name="Lehtovirta-Morley L.E."/>
            <person name="Vieille C."/>
        </authorList>
    </citation>
    <scope>NUCLEOTIDE SEQUENCE [LARGE SCALE GENOMIC DNA]</scope>
</reference>
<keyword evidence="1" id="KW-0472">Membrane</keyword>
<evidence type="ECO:0000313" key="3">
    <source>
        <dbReference type="Proteomes" id="UP000196239"/>
    </source>
</evidence>